<dbReference type="KEGG" id="sact:DMT42_28490"/>
<dbReference type="PROSITE" id="PS51257">
    <property type="entry name" value="PROKAR_LIPOPROTEIN"/>
    <property type="match status" value="1"/>
</dbReference>
<keyword evidence="1" id="KW-0732">Signal</keyword>
<feature type="signal peptide" evidence="1">
    <location>
        <begin position="1"/>
        <end position="21"/>
    </location>
</feature>
<reference evidence="2 3" key="1">
    <citation type="submission" date="2018-06" db="EMBL/GenBank/DDBJ databases">
        <title>The complete genome sequence of a nosiheptide producer Streptomyces actuosus ATCC 25421: deducing the ability of producing a new class III lantibiotics.</title>
        <authorList>
            <person name="Liu W."/>
            <person name="Sun F."/>
            <person name="Hu Y."/>
        </authorList>
    </citation>
    <scope>NUCLEOTIDE SEQUENCE [LARGE SCALE GENOMIC DNA]</scope>
    <source>
        <strain evidence="2 3">ATCC 25421</strain>
    </source>
</reference>
<organism evidence="2 3">
    <name type="scientific">Streptomyces actuosus</name>
    <dbReference type="NCBI Taxonomy" id="1885"/>
    <lineage>
        <taxon>Bacteria</taxon>
        <taxon>Bacillati</taxon>
        <taxon>Actinomycetota</taxon>
        <taxon>Actinomycetes</taxon>
        <taxon>Kitasatosporales</taxon>
        <taxon>Streptomycetaceae</taxon>
        <taxon>Streptomyces</taxon>
    </lineage>
</organism>
<accession>A0A2U9P8H7</accession>
<evidence type="ECO:0000313" key="2">
    <source>
        <dbReference type="EMBL" id="AWT45842.1"/>
    </source>
</evidence>
<dbReference type="RefSeq" id="WP_110631389.1">
    <property type="nucleotide sequence ID" value="NZ_CP029788.1"/>
</dbReference>
<name>A0A2U9P8H7_STRAS</name>
<proteinExistence type="predicted"/>
<evidence type="ECO:0000256" key="1">
    <source>
        <dbReference type="SAM" id="SignalP"/>
    </source>
</evidence>
<feature type="chain" id="PRO_5016020525" description="DUF3558 domain-containing protein" evidence="1">
    <location>
        <begin position="22"/>
        <end position="181"/>
    </location>
</feature>
<evidence type="ECO:0000313" key="3">
    <source>
        <dbReference type="Proteomes" id="UP000247634"/>
    </source>
</evidence>
<dbReference type="AlphaFoldDB" id="A0A2U9P8H7"/>
<protein>
    <recommendedName>
        <fullName evidence="4">DUF3558 domain-containing protein</fullName>
    </recommendedName>
</protein>
<gene>
    <name evidence="2" type="ORF">DMT42_28490</name>
</gene>
<dbReference type="OrthoDB" id="4218839at2"/>
<keyword evidence="3" id="KW-1185">Reference proteome</keyword>
<dbReference type="Proteomes" id="UP000247634">
    <property type="component" value="Chromosome"/>
</dbReference>
<evidence type="ECO:0008006" key="4">
    <source>
        <dbReference type="Google" id="ProtNLM"/>
    </source>
</evidence>
<dbReference type="EMBL" id="CP029788">
    <property type="protein sequence ID" value="AWT45842.1"/>
    <property type="molecule type" value="Genomic_DNA"/>
</dbReference>
<sequence length="181" mass="18946">MRTKALLASGAALLLAAPVLAGCSSDEPKQEFAVPKALCGVDVPGDALARLLPAAGERVTSRHEDGGGPGAGLCNVSVDGTQVLVVSMERIPADRTSAGKILTERLRGFDQKYAEGGSIAYRAGAAASLVKCRAADVQKEDISLFVQTWKPGREDETAMKEFISGYTASLKKQQPCLKKVG</sequence>